<dbReference type="EMBL" id="JAUIYO010000017">
    <property type="protein sequence ID" value="MFK2826904.1"/>
    <property type="molecule type" value="Genomic_DNA"/>
</dbReference>
<comment type="caution">
    <text evidence="4">The sequence shown here is derived from an EMBL/GenBank/DDBJ whole genome shotgun (WGS) entry which is preliminary data.</text>
</comment>
<dbReference type="Proteomes" id="UP001619911">
    <property type="component" value="Unassembled WGS sequence"/>
</dbReference>
<evidence type="ECO:0000256" key="2">
    <source>
        <dbReference type="SAM" id="Phobius"/>
    </source>
</evidence>
<name>A0ABW8IBM4_9BACI</name>
<keyword evidence="2" id="KW-0472">Membrane</keyword>
<organism evidence="4 5">
    <name type="scientific">Bacillus lumedeiriae</name>
    <dbReference type="NCBI Taxonomy" id="3058829"/>
    <lineage>
        <taxon>Bacteria</taxon>
        <taxon>Bacillati</taxon>
        <taxon>Bacillota</taxon>
        <taxon>Bacilli</taxon>
        <taxon>Bacillales</taxon>
        <taxon>Bacillaceae</taxon>
        <taxon>Bacillus</taxon>
    </lineage>
</organism>
<keyword evidence="2" id="KW-0812">Transmembrane</keyword>
<sequence>MNEKKQELLHNDRANERKGKVVRKRVFDLFISIILLIVSLPIMLMTGMFILLIDGRPIFFKQIRTGQYGRPFLIWKFRTMKVHDSESDHQYRWAGGVPNDFVFKTSENSHVTKLGSFLRKYSLDELPQLINVLRGEMSIVGPRPEIPAVTSLYNNEQRRRLNVKPGITGYAQINGRSAINHGKKMAYDLYYVQNCSIGLDVKIIVKTAIQVIRSKGAY</sequence>
<dbReference type="RefSeq" id="WP_404318645.1">
    <property type="nucleotide sequence ID" value="NZ_JAUIYO010000017.1"/>
</dbReference>
<evidence type="ECO:0000313" key="4">
    <source>
        <dbReference type="EMBL" id="MFK2826904.1"/>
    </source>
</evidence>
<accession>A0ABW8IBM4</accession>
<gene>
    <name evidence="4" type="ORF">QYG89_14710</name>
</gene>
<protein>
    <submittedName>
        <fullName evidence="4">Sugar transferase</fullName>
        <ecNumber evidence="4">2.7.8.-</ecNumber>
    </submittedName>
</protein>
<proteinExistence type="inferred from homology"/>
<keyword evidence="4" id="KW-0808">Transferase</keyword>
<dbReference type="Pfam" id="PF02397">
    <property type="entry name" value="Bac_transf"/>
    <property type="match status" value="1"/>
</dbReference>
<feature type="transmembrane region" description="Helical" evidence="2">
    <location>
        <begin position="26"/>
        <end position="53"/>
    </location>
</feature>
<keyword evidence="2" id="KW-1133">Transmembrane helix</keyword>
<dbReference type="PANTHER" id="PTHR30576">
    <property type="entry name" value="COLANIC BIOSYNTHESIS UDP-GLUCOSE LIPID CARRIER TRANSFERASE"/>
    <property type="match status" value="1"/>
</dbReference>
<dbReference type="PANTHER" id="PTHR30576:SF0">
    <property type="entry name" value="UNDECAPRENYL-PHOSPHATE N-ACETYLGALACTOSAMINYL 1-PHOSPHATE TRANSFERASE-RELATED"/>
    <property type="match status" value="1"/>
</dbReference>
<keyword evidence="5" id="KW-1185">Reference proteome</keyword>
<feature type="domain" description="Bacterial sugar transferase" evidence="3">
    <location>
        <begin position="24"/>
        <end position="212"/>
    </location>
</feature>
<dbReference type="InterPro" id="IPR003362">
    <property type="entry name" value="Bact_transf"/>
</dbReference>
<comment type="similarity">
    <text evidence="1">Belongs to the bacterial sugar transferase family.</text>
</comment>
<evidence type="ECO:0000256" key="1">
    <source>
        <dbReference type="ARBA" id="ARBA00006464"/>
    </source>
</evidence>
<dbReference type="EC" id="2.7.8.-" evidence="4"/>
<reference evidence="4 5" key="1">
    <citation type="submission" date="2023-07" db="EMBL/GenBank/DDBJ databases">
        <title>Bacillus lucianemedeirus sp. nov, a new species isolated from an immunobiological production facility.</title>
        <authorList>
            <person name="Costa L.V."/>
            <person name="Miranda R.V.S.L."/>
            <person name="Brandao M.L.L."/>
            <person name="Reis C.M.F."/>
            <person name="Frazao A.M."/>
            <person name="Cruz F.V."/>
            <person name="Baio P.V.P."/>
            <person name="Veras J.F.C."/>
            <person name="Ramos J.N."/>
            <person name="Vieira V."/>
        </authorList>
    </citation>
    <scope>NUCLEOTIDE SEQUENCE [LARGE SCALE GENOMIC DNA]</scope>
    <source>
        <strain evidence="4 5">B190/17</strain>
    </source>
</reference>
<dbReference type="GO" id="GO:0016740">
    <property type="term" value="F:transferase activity"/>
    <property type="evidence" value="ECO:0007669"/>
    <property type="project" value="UniProtKB-KW"/>
</dbReference>
<evidence type="ECO:0000313" key="5">
    <source>
        <dbReference type="Proteomes" id="UP001619911"/>
    </source>
</evidence>
<evidence type="ECO:0000259" key="3">
    <source>
        <dbReference type="Pfam" id="PF02397"/>
    </source>
</evidence>